<organism evidence="2">
    <name type="scientific">Halorubrum ezzemoulense</name>
    <name type="common">Halorubrum chaoviator</name>
    <dbReference type="NCBI Taxonomy" id="337243"/>
    <lineage>
        <taxon>Archaea</taxon>
        <taxon>Methanobacteriati</taxon>
        <taxon>Methanobacteriota</taxon>
        <taxon>Stenosarchaea group</taxon>
        <taxon>Halobacteria</taxon>
        <taxon>Halobacteriales</taxon>
        <taxon>Haloferacaceae</taxon>
        <taxon>Halorubrum</taxon>
    </lineage>
</organism>
<gene>
    <name evidence="2" type="ORF">DJ83_14515</name>
</gene>
<feature type="region of interest" description="Disordered" evidence="1">
    <location>
        <begin position="90"/>
        <end position="110"/>
    </location>
</feature>
<dbReference type="InterPro" id="IPR036390">
    <property type="entry name" value="WH_DNA-bd_sf"/>
</dbReference>
<proteinExistence type="predicted"/>
<sequence>MRHSGDWMTQLDDRILEYLHENEAASPTEMMKGGPINFSRAYIGRRCKKLKENGLLREISDATYVITDDGEAYLEGRLDTENWRYIDDDASEVTADDGNDVPGESNGGAT</sequence>
<dbReference type="AlphaFoldDB" id="A0A256IQE1"/>
<reference evidence="2" key="2">
    <citation type="submission" date="2017-05" db="EMBL/GenBank/DDBJ databases">
        <authorList>
            <person name="Song R."/>
            <person name="Chenine A.L."/>
            <person name="Ruprecht R.M."/>
        </authorList>
    </citation>
    <scope>NUCLEOTIDE SEQUENCE</scope>
    <source>
        <strain evidence="2">LD3</strain>
    </source>
</reference>
<dbReference type="Proteomes" id="UP000216409">
    <property type="component" value="Unassembled WGS sequence"/>
</dbReference>
<feature type="compositionally biased region" description="Acidic residues" evidence="1">
    <location>
        <begin position="90"/>
        <end position="99"/>
    </location>
</feature>
<reference evidence="2" key="1">
    <citation type="journal article" date="2014" name="Front. Microbiol.">
        <title>Population and genomic analysis of the genus Halorubrum.</title>
        <authorList>
            <person name="Fullmer M.S."/>
            <person name="Soucy S.M."/>
            <person name="Swithers K.S."/>
            <person name="Makkay A.M."/>
            <person name="Wheeler R."/>
            <person name="Ventosa A."/>
            <person name="Gogarten J.P."/>
            <person name="Papke R.T."/>
        </authorList>
    </citation>
    <scope>NUCLEOTIDE SEQUENCE [LARGE SCALE GENOMIC DNA]</scope>
    <source>
        <strain evidence="2">LD3</strain>
    </source>
</reference>
<dbReference type="RefSeq" id="WP_094580458.1">
    <property type="nucleotide sequence ID" value="NZ_NHOW01000167.1"/>
</dbReference>
<protein>
    <recommendedName>
        <fullName evidence="3">Winged helix-turn-helix domain-containing protein</fullName>
    </recommendedName>
</protein>
<evidence type="ECO:0000313" key="2">
    <source>
        <dbReference type="EMBL" id="OYR58764.1"/>
    </source>
</evidence>
<dbReference type="EMBL" id="NHOW01000167">
    <property type="protein sequence ID" value="OYR58764.1"/>
    <property type="molecule type" value="Genomic_DNA"/>
</dbReference>
<comment type="caution">
    <text evidence="2">The sequence shown here is derived from an EMBL/GenBank/DDBJ whole genome shotgun (WGS) entry which is preliminary data.</text>
</comment>
<name>A0A256IQE1_HALEZ</name>
<evidence type="ECO:0000256" key="1">
    <source>
        <dbReference type="SAM" id="MobiDB-lite"/>
    </source>
</evidence>
<dbReference type="SUPFAM" id="SSF46785">
    <property type="entry name" value="Winged helix' DNA-binding domain"/>
    <property type="match status" value="1"/>
</dbReference>
<evidence type="ECO:0008006" key="3">
    <source>
        <dbReference type="Google" id="ProtNLM"/>
    </source>
</evidence>
<dbReference type="Gene3D" id="1.10.10.10">
    <property type="entry name" value="Winged helix-like DNA-binding domain superfamily/Winged helix DNA-binding domain"/>
    <property type="match status" value="1"/>
</dbReference>
<dbReference type="InterPro" id="IPR036388">
    <property type="entry name" value="WH-like_DNA-bd_sf"/>
</dbReference>
<accession>A0A256IQE1</accession>